<name>A0A3M9XN09_9HYPH</name>
<sequence>MSDRCASISARRAYIFASDALAKGKKGYVNDWPWQRGANNVTRQEKKHPGDNYAWIENTESAGLRFVDHADKICDGIRHQGWYTDDDGISGEVLRGAVWQLPARRGVARYIAGYKDPNNKGAAFVDLDIISFAPAASLSRLGDLANESAKHDAARRADSIAERNAKRERDYNAEFHAGSEWSDMAEQITRIRQETLALLRELRPLRHAATIEVPTICKHLRRDIESGLAEIHKLRRRRAEIFDEWSHTDGFAEFLPRNESAR</sequence>
<dbReference type="EMBL" id="QWDD01000001">
    <property type="protein sequence ID" value="RNJ49381.1"/>
    <property type="molecule type" value="Genomic_DNA"/>
</dbReference>
<evidence type="ECO:0000313" key="1">
    <source>
        <dbReference type="EMBL" id="RNJ49381.1"/>
    </source>
</evidence>
<evidence type="ECO:0000313" key="2">
    <source>
        <dbReference type="Proteomes" id="UP000268623"/>
    </source>
</evidence>
<comment type="caution">
    <text evidence="1">The sequence shown here is derived from an EMBL/GenBank/DDBJ whole genome shotgun (WGS) entry which is preliminary data.</text>
</comment>
<dbReference type="AlphaFoldDB" id="A0A3M9XN09"/>
<protein>
    <submittedName>
        <fullName evidence="1">Uncharacterized protein</fullName>
    </submittedName>
</protein>
<keyword evidence="2" id="KW-1185">Reference proteome</keyword>
<reference evidence="1 2" key="1">
    <citation type="submission" date="2018-08" db="EMBL/GenBank/DDBJ databases">
        <title>Genome sequence of Methylocystis hirsuta CSC1, a methanotroph able to accumulate PHAs.</title>
        <authorList>
            <person name="Bordel S."/>
            <person name="Rodriguez E."/>
            <person name="Gancedo J."/>
            <person name="Munoz R."/>
        </authorList>
    </citation>
    <scope>NUCLEOTIDE SEQUENCE [LARGE SCALE GENOMIC DNA]</scope>
    <source>
        <strain evidence="1 2">CSC1</strain>
    </source>
</reference>
<accession>A0A3M9XN09</accession>
<gene>
    <name evidence="1" type="ORF">D1O30_06975</name>
</gene>
<dbReference type="Proteomes" id="UP000268623">
    <property type="component" value="Unassembled WGS sequence"/>
</dbReference>
<proteinExistence type="predicted"/>
<organism evidence="1 2">
    <name type="scientific">Methylocystis hirsuta</name>
    <dbReference type="NCBI Taxonomy" id="369798"/>
    <lineage>
        <taxon>Bacteria</taxon>
        <taxon>Pseudomonadati</taxon>
        <taxon>Pseudomonadota</taxon>
        <taxon>Alphaproteobacteria</taxon>
        <taxon>Hyphomicrobiales</taxon>
        <taxon>Methylocystaceae</taxon>
        <taxon>Methylocystis</taxon>
    </lineage>
</organism>